<evidence type="ECO:0000313" key="3">
    <source>
        <dbReference type="EMBL" id="KAL3310299.1"/>
    </source>
</evidence>
<comment type="caution">
    <text evidence="3">The sequence shown here is derived from an EMBL/GenBank/DDBJ whole genome shotgun (WGS) entry which is preliminary data.</text>
</comment>
<reference evidence="3 4" key="1">
    <citation type="submission" date="2024-11" db="EMBL/GenBank/DDBJ databases">
        <title>Adaptive evolution of stress response genes in parasites aligns with host niche diversity.</title>
        <authorList>
            <person name="Hahn C."/>
            <person name="Resl P."/>
        </authorList>
    </citation>
    <scope>NUCLEOTIDE SEQUENCE [LARGE SCALE GENOMIC DNA]</scope>
    <source>
        <strain evidence="3">EGGRZ-B1_66</strain>
        <tissue evidence="3">Body</tissue>
    </source>
</reference>
<evidence type="ECO:0000256" key="1">
    <source>
        <dbReference type="SAM" id="MobiDB-lite"/>
    </source>
</evidence>
<keyword evidence="2" id="KW-0472">Membrane</keyword>
<keyword evidence="4" id="KW-1185">Reference proteome</keyword>
<accession>A0ABD2PSS5</accession>
<dbReference type="Proteomes" id="UP001626550">
    <property type="component" value="Unassembled WGS sequence"/>
</dbReference>
<sequence length="324" mass="36817">MISLQHVCLELAIENEITVIDMVATFIIVSAITKAPLVEIPRRINYFSIIFLLSIGILTFSFHFFTKSFDCIAHSEYYCCLCRNCQSDPTELQVPDLPEKTGDDKFEEFISKKKEHIDWEDNDTVQQTEVDSEPKLEEITNKRWRWISMLVSCCMSCICNFGASDAIDLDSLALKKDQDSMQGNQLNTMSLQMSNISTRVFDMSTETDQKQAPSYDNYHLLPYEKIDTSDISIDIQAATTPFTKKSKANTEREHFGAPKGHATDTQATKVVFNAINLIKLKNPNDNPVIDIYTYQSGEEDSVEFNSSSTDSDQADSRKKKKSKK</sequence>
<proteinExistence type="predicted"/>
<keyword evidence="2" id="KW-1133">Transmembrane helix</keyword>
<feature type="region of interest" description="Disordered" evidence="1">
    <location>
        <begin position="298"/>
        <end position="324"/>
    </location>
</feature>
<name>A0ABD2PSS5_9PLAT</name>
<feature type="transmembrane region" description="Helical" evidence="2">
    <location>
        <begin position="44"/>
        <end position="65"/>
    </location>
</feature>
<dbReference type="AlphaFoldDB" id="A0ABD2PSS5"/>
<dbReference type="EMBL" id="JBJKFK010003074">
    <property type="protein sequence ID" value="KAL3310299.1"/>
    <property type="molecule type" value="Genomic_DNA"/>
</dbReference>
<protein>
    <submittedName>
        <fullName evidence="3">Uncharacterized protein</fullName>
    </submittedName>
</protein>
<gene>
    <name evidence="3" type="ORF">Ciccas_011136</name>
</gene>
<organism evidence="3 4">
    <name type="scientific">Cichlidogyrus casuarinus</name>
    <dbReference type="NCBI Taxonomy" id="1844966"/>
    <lineage>
        <taxon>Eukaryota</taxon>
        <taxon>Metazoa</taxon>
        <taxon>Spiralia</taxon>
        <taxon>Lophotrochozoa</taxon>
        <taxon>Platyhelminthes</taxon>
        <taxon>Monogenea</taxon>
        <taxon>Monopisthocotylea</taxon>
        <taxon>Dactylogyridea</taxon>
        <taxon>Ancyrocephalidae</taxon>
        <taxon>Cichlidogyrus</taxon>
    </lineage>
</organism>
<feature type="transmembrane region" description="Helical" evidence="2">
    <location>
        <begin position="12"/>
        <end position="32"/>
    </location>
</feature>
<keyword evidence="2" id="KW-0812">Transmembrane</keyword>
<evidence type="ECO:0000313" key="4">
    <source>
        <dbReference type="Proteomes" id="UP001626550"/>
    </source>
</evidence>
<evidence type="ECO:0000256" key="2">
    <source>
        <dbReference type="SAM" id="Phobius"/>
    </source>
</evidence>